<gene>
    <name evidence="1" type="ordered locus">IALB_2793</name>
</gene>
<dbReference type="HOGENOM" id="CLU_1029642_0_0_10"/>
<dbReference type="eggNOG" id="ENOG50346BC">
    <property type="taxonomic scope" value="Bacteria"/>
</dbReference>
<keyword evidence="2" id="KW-1185">Reference proteome</keyword>
<accession>I0AND9</accession>
<dbReference type="KEGG" id="ial:IALB_2793"/>
<name>I0AND9_IGNAJ</name>
<protein>
    <recommendedName>
        <fullName evidence="3">Alpha/beta hydrolase</fullName>
    </recommendedName>
</protein>
<dbReference type="AlphaFoldDB" id="I0AND9"/>
<sequence>MIKRFSLLILFSISFSVYPQNFSWYKIGNGVNYTFTENKRGNNIFIAIGGWQAKKEWVNRWCSELYKARLNELGIQHIFSVKGPDEVCNRDKEINIKALADYVKNIIYATYYVDKVVIAAHSSGSFVANELLDILYGENGTAKDSFYFNKVHYFNLDGGIGGEDCGTALSDSVVKYVSKIYAVAVYDSSSQMYSSNFDTMKKLSEMFGDKSELVLLNFTGSGCRDKWCLHDAVIIRKPYNPNKYDLERDYTLFDDERKVQSDYLNVLIGK</sequence>
<evidence type="ECO:0000313" key="2">
    <source>
        <dbReference type="Proteomes" id="UP000007394"/>
    </source>
</evidence>
<evidence type="ECO:0008006" key="3">
    <source>
        <dbReference type="Google" id="ProtNLM"/>
    </source>
</evidence>
<dbReference type="InterPro" id="IPR029058">
    <property type="entry name" value="AB_hydrolase_fold"/>
</dbReference>
<dbReference type="Proteomes" id="UP000007394">
    <property type="component" value="Chromosome"/>
</dbReference>
<organism evidence="1 2">
    <name type="scientific">Ignavibacterium album (strain DSM 19864 / JCM 16511 / NBRC 101810 / Mat9-16)</name>
    <dbReference type="NCBI Taxonomy" id="945713"/>
    <lineage>
        <taxon>Bacteria</taxon>
        <taxon>Pseudomonadati</taxon>
        <taxon>Ignavibacteriota</taxon>
        <taxon>Ignavibacteria</taxon>
        <taxon>Ignavibacteriales</taxon>
        <taxon>Ignavibacteriaceae</taxon>
        <taxon>Ignavibacterium</taxon>
    </lineage>
</organism>
<proteinExistence type="predicted"/>
<dbReference type="RefSeq" id="WP_014561637.1">
    <property type="nucleotide sequence ID" value="NC_017464.1"/>
</dbReference>
<dbReference type="SUPFAM" id="SSF53474">
    <property type="entry name" value="alpha/beta-Hydrolases"/>
    <property type="match status" value="1"/>
</dbReference>
<reference evidence="1 2" key="1">
    <citation type="journal article" date="2012" name="Front. Microbiol.">
        <title>Complete genome of Ignavibacterium album, a metabolically versatile, flagellated, facultative anaerobe from the phylum Chlorobi.</title>
        <authorList>
            <person name="Liu Z."/>
            <person name="Frigaard N.-U."/>
            <person name="Vogl K."/>
            <person name="Iino T."/>
            <person name="Ohkuma M."/>
            <person name="Overmann J."/>
            <person name="Bryant D.A."/>
        </authorList>
    </citation>
    <scope>NUCLEOTIDE SEQUENCE [LARGE SCALE GENOMIC DNA]</scope>
    <source>
        <strain evidence="2">DSM 19864 / JCM 16511 / NBRC 101810 / Mat9-16</strain>
    </source>
</reference>
<dbReference type="OrthoDB" id="5730996at2"/>
<evidence type="ECO:0000313" key="1">
    <source>
        <dbReference type="EMBL" id="AFH50496.1"/>
    </source>
</evidence>
<dbReference type="EMBL" id="CP003418">
    <property type="protein sequence ID" value="AFH50496.1"/>
    <property type="molecule type" value="Genomic_DNA"/>
</dbReference>